<dbReference type="PROSITE" id="PS50262">
    <property type="entry name" value="G_PROTEIN_RECEP_F1_2"/>
    <property type="match status" value="1"/>
</dbReference>
<evidence type="ECO:0000256" key="8">
    <source>
        <dbReference type="SAM" id="MobiDB-lite"/>
    </source>
</evidence>
<dbReference type="InterPro" id="IPR000276">
    <property type="entry name" value="GPCR_Rhodpsn"/>
</dbReference>
<comment type="subcellular location">
    <subcellularLocation>
        <location evidence="1">Membrane</location>
        <topology evidence="1">Multi-pass membrane protein</topology>
    </subcellularLocation>
</comment>
<dbReference type="GO" id="GO:0004930">
    <property type="term" value="F:G protein-coupled receptor activity"/>
    <property type="evidence" value="ECO:0007669"/>
    <property type="project" value="UniProtKB-KW"/>
</dbReference>
<evidence type="ECO:0000256" key="4">
    <source>
        <dbReference type="ARBA" id="ARBA00023040"/>
    </source>
</evidence>
<dbReference type="Pfam" id="PF00001">
    <property type="entry name" value="7tm_1"/>
    <property type="match status" value="1"/>
</dbReference>
<evidence type="ECO:0000256" key="1">
    <source>
        <dbReference type="ARBA" id="ARBA00004141"/>
    </source>
</evidence>
<comment type="caution">
    <text evidence="11">The sequence shown here is derived from an EMBL/GenBank/DDBJ whole genome shotgun (WGS) entry which is preliminary data.</text>
</comment>
<organism evidence="11 12">
    <name type="scientific">Elysia marginata</name>
    <dbReference type="NCBI Taxonomy" id="1093978"/>
    <lineage>
        <taxon>Eukaryota</taxon>
        <taxon>Metazoa</taxon>
        <taxon>Spiralia</taxon>
        <taxon>Lophotrochozoa</taxon>
        <taxon>Mollusca</taxon>
        <taxon>Gastropoda</taxon>
        <taxon>Heterobranchia</taxon>
        <taxon>Euthyneura</taxon>
        <taxon>Panpulmonata</taxon>
        <taxon>Sacoglossa</taxon>
        <taxon>Placobranchoidea</taxon>
        <taxon>Plakobranchidae</taxon>
        <taxon>Elysia</taxon>
    </lineage>
</organism>
<evidence type="ECO:0000313" key="11">
    <source>
        <dbReference type="EMBL" id="GFR73152.1"/>
    </source>
</evidence>
<evidence type="ECO:0000256" key="9">
    <source>
        <dbReference type="SAM" id="Phobius"/>
    </source>
</evidence>
<keyword evidence="4" id="KW-0297">G-protein coupled receptor</keyword>
<keyword evidence="3 9" id="KW-1133">Transmembrane helix</keyword>
<dbReference type="SUPFAM" id="SSF81321">
    <property type="entry name" value="Family A G protein-coupled receptor-like"/>
    <property type="match status" value="1"/>
</dbReference>
<dbReference type="EMBL" id="BMAT01007869">
    <property type="protein sequence ID" value="GFR73152.1"/>
    <property type="molecule type" value="Genomic_DNA"/>
</dbReference>
<evidence type="ECO:0000259" key="10">
    <source>
        <dbReference type="PROSITE" id="PS50262"/>
    </source>
</evidence>
<dbReference type="GO" id="GO:0016020">
    <property type="term" value="C:membrane"/>
    <property type="evidence" value="ECO:0007669"/>
    <property type="project" value="UniProtKB-SubCell"/>
</dbReference>
<dbReference type="InterPro" id="IPR017452">
    <property type="entry name" value="GPCR_Rhodpsn_7TM"/>
</dbReference>
<dbReference type="PANTHER" id="PTHR24235">
    <property type="entry name" value="NEUROPEPTIDE Y RECEPTOR"/>
    <property type="match status" value="1"/>
</dbReference>
<dbReference type="PANTHER" id="PTHR24235:SF29">
    <property type="entry name" value="GH23382P"/>
    <property type="match status" value="1"/>
</dbReference>
<feature type="transmembrane region" description="Helical" evidence="9">
    <location>
        <begin position="240"/>
        <end position="262"/>
    </location>
</feature>
<keyword evidence="12" id="KW-1185">Reference proteome</keyword>
<feature type="transmembrane region" description="Helical" evidence="9">
    <location>
        <begin position="294"/>
        <end position="315"/>
    </location>
</feature>
<keyword evidence="6 11" id="KW-0675">Receptor</keyword>
<keyword evidence="2 9" id="KW-0812">Transmembrane</keyword>
<keyword evidence="7" id="KW-0807">Transducer</keyword>
<dbReference type="AlphaFoldDB" id="A0AAV4FIS2"/>
<proteinExistence type="predicted"/>
<evidence type="ECO:0000256" key="3">
    <source>
        <dbReference type="ARBA" id="ARBA00022989"/>
    </source>
</evidence>
<reference evidence="11 12" key="1">
    <citation type="journal article" date="2021" name="Elife">
        <title>Chloroplast acquisition without the gene transfer in kleptoplastic sea slugs, Plakobranchus ocellatus.</title>
        <authorList>
            <person name="Maeda T."/>
            <person name="Takahashi S."/>
            <person name="Yoshida T."/>
            <person name="Shimamura S."/>
            <person name="Takaki Y."/>
            <person name="Nagai Y."/>
            <person name="Toyoda A."/>
            <person name="Suzuki Y."/>
            <person name="Arimoto A."/>
            <person name="Ishii H."/>
            <person name="Satoh N."/>
            <person name="Nishiyama T."/>
            <person name="Hasebe M."/>
            <person name="Maruyama T."/>
            <person name="Minagawa J."/>
            <person name="Obokata J."/>
            <person name="Shigenobu S."/>
        </authorList>
    </citation>
    <scope>NUCLEOTIDE SEQUENCE [LARGE SCALE GENOMIC DNA]</scope>
</reference>
<dbReference type="Gene3D" id="1.20.1070.10">
    <property type="entry name" value="Rhodopsin 7-helix transmembrane proteins"/>
    <property type="match status" value="1"/>
</dbReference>
<gene>
    <name evidence="11" type="ORF">ElyMa_003859600</name>
</gene>
<feature type="region of interest" description="Disordered" evidence="8">
    <location>
        <begin position="1"/>
        <end position="50"/>
    </location>
</feature>
<evidence type="ECO:0000313" key="12">
    <source>
        <dbReference type="Proteomes" id="UP000762676"/>
    </source>
</evidence>
<keyword evidence="5 9" id="KW-0472">Membrane</keyword>
<accession>A0AAV4FIS2</accession>
<name>A0AAV4FIS2_9GAST</name>
<feature type="transmembrane region" description="Helical" evidence="9">
    <location>
        <begin position="269"/>
        <end position="288"/>
    </location>
</feature>
<evidence type="ECO:0000256" key="7">
    <source>
        <dbReference type="ARBA" id="ARBA00023224"/>
    </source>
</evidence>
<feature type="domain" description="G-protein coupled receptors family 1 profile" evidence="10">
    <location>
        <begin position="253"/>
        <end position="315"/>
    </location>
</feature>
<evidence type="ECO:0000256" key="2">
    <source>
        <dbReference type="ARBA" id="ARBA00022692"/>
    </source>
</evidence>
<sequence length="360" mass="39882">MSINRSGENFIRYSDGQSDEKLGDKFDDDDAYDSGYDDDNDDDDEDDDDDGSVVQIIAMAGSGTGLYPIDHQTFASGHHMHHNGHHRIHRDRLTDTLPGASKLYSALSMPDVLMDTYTEENVSTHNITSRELDLGAPHFSRSSNGGQNVINYDVNEDSNGNTAIKLLTTLTPPASTSTISLSSAVSIPGSVYQKSLHNSVDSSFFVNTNWSTNQTDTWDTTALPEPEVYNVPRLSAEIQVALYSIIFSTALVGNLLIIVTLIQNKRMRTVTNVFLLNLAVSDLLLALVCMPFTLVPVLLMDFIFGAFMCVFIRYLQVKYHDGITHTTCDKDVKFLGIVRGSRTEAEETEECGRQITTNRM</sequence>
<evidence type="ECO:0000256" key="6">
    <source>
        <dbReference type="ARBA" id="ARBA00023170"/>
    </source>
</evidence>
<feature type="compositionally biased region" description="Acidic residues" evidence="8">
    <location>
        <begin position="26"/>
        <end position="50"/>
    </location>
</feature>
<dbReference type="PRINTS" id="PR00237">
    <property type="entry name" value="GPCRRHODOPSN"/>
</dbReference>
<protein>
    <submittedName>
        <fullName evidence="11">Cholecystokinin receptor type A</fullName>
    </submittedName>
</protein>
<evidence type="ECO:0000256" key="5">
    <source>
        <dbReference type="ARBA" id="ARBA00023136"/>
    </source>
</evidence>
<dbReference type="Proteomes" id="UP000762676">
    <property type="component" value="Unassembled WGS sequence"/>
</dbReference>